<reference evidence="3" key="1">
    <citation type="journal article" date="2019" name="Int. J. Syst. Evol. Microbiol.">
        <title>The Global Catalogue of Microorganisms (GCM) 10K type strain sequencing project: providing services to taxonomists for standard genome sequencing and annotation.</title>
        <authorList>
            <consortium name="The Broad Institute Genomics Platform"/>
            <consortium name="The Broad Institute Genome Sequencing Center for Infectious Disease"/>
            <person name="Wu L."/>
            <person name="Ma J."/>
        </authorList>
    </citation>
    <scope>NUCLEOTIDE SEQUENCE [LARGE SCALE GENOMIC DNA]</scope>
    <source>
        <strain evidence="3">CGMCC 1.12791</strain>
    </source>
</reference>
<evidence type="ECO:0000313" key="3">
    <source>
        <dbReference type="Proteomes" id="UP000597341"/>
    </source>
</evidence>
<keyword evidence="3" id="KW-1185">Reference proteome</keyword>
<dbReference type="EMBL" id="BNAD01000010">
    <property type="protein sequence ID" value="GHE18419.1"/>
    <property type="molecule type" value="Genomic_DNA"/>
</dbReference>
<proteinExistence type="predicted"/>
<sequence>MLRFSRPSEVETEDVNPFLAGLIAMIVAALLAFFTTFGVVNTVSAEPKQPEQNVMDYGTNQAE</sequence>
<accession>A0ABQ3HQJ9</accession>
<dbReference type="Proteomes" id="UP000597341">
    <property type="component" value="Unassembled WGS sequence"/>
</dbReference>
<name>A0ABQ3HQJ9_9ACTN</name>
<comment type="caution">
    <text evidence="2">The sequence shown here is derived from an EMBL/GenBank/DDBJ whole genome shotgun (WGS) entry which is preliminary data.</text>
</comment>
<evidence type="ECO:0000256" key="1">
    <source>
        <dbReference type="SAM" id="Phobius"/>
    </source>
</evidence>
<evidence type="ECO:0000313" key="2">
    <source>
        <dbReference type="EMBL" id="GHE18419.1"/>
    </source>
</evidence>
<organism evidence="2 3">
    <name type="scientific">Nocardioides flavus</name>
    <name type="common">ex Wang et al. 2016</name>
    <dbReference type="NCBI Taxonomy" id="2058780"/>
    <lineage>
        <taxon>Bacteria</taxon>
        <taxon>Bacillati</taxon>
        <taxon>Actinomycetota</taxon>
        <taxon>Actinomycetes</taxon>
        <taxon>Propionibacteriales</taxon>
        <taxon>Nocardioidaceae</taxon>
        <taxon>Nocardioides</taxon>
    </lineage>
</organism>
<feature type="transmembrane region" description="Helical" evidence="1">
    <location>
        <begin position="20"/>
        <end position="40"/>
    </location>
</feature>
<keyword evidence="1" id="KW-0812">Transmembrane</keyword>
<gene>
    <name evidence="2" type="ORF">GCM10011376_30290</name>
</gene>
<keyword evidence="1" id="KW-1133">Transmembrane helix</keyword>
<protein>
    <submittedName>
        <fullName evidence="2">Uncharacterized protein</fullName>
    </submittedName>
</protein>
<keyword evidence="1" id="KW-0472">Membrane</keyword>